<dbReference type="Gene3D" id="2.40.10.10">
    <property type="entry name" value="Trypsin-like serine proteases"/>
    <property type="match status" value="1"/>
</dbReference>
<feature type="chain" id="PRO_5040347459" evidence="5">
    <location>
        <begin position="28"/>
        <end position="406"/>
    </location>
</feature>
<dbReference type="InterPro" id="IPR001254">
    <property type="entry name" value="Trypsin_dom"/>
</dbReference>
<evidence type="ECO:0000313" key="8">
    <source>
        <dbReference type="EMBL" id="CAG9808412.1"/>
    </source>
</evidence>
<dbReference type="GO" id="GO:0004252">
    <property type="term" value="F:serine-type endopeptidase activity"/>
    <property type="evidence" value="ECO:0007669"/>
    <property type="project" value="InterPro"/>
</dbReference>
<protein>
    <submittedName>
        <fullName evidence="8">Uncharacterized protein</fullName>
    </submittedName>
</protein>
<keyword evidence="9" id="KW-1185">Reference proteome</keyword>
<dbReference type="GO" id="GO:0006508">
    <property type="term" value="P:proteolysis"/>
    <property type="evidence" value="ECO:0007669"/>
    <property type="project" value="InterPro"/>
</dbReference>
<dbReference type="OrthoDB" id="6380398at2759"/>
<dbReference type="SUPFAM" id="SSF50494">
    <property type="entry name" value="Trypsin-like serine proteases"/>
    <property type="match status" value="1"/>
</dbReference>
<dbReference type="InterPro" id="IPR051487">
    <property type="entry name" value="Ser/Thr_Proteases_Immune/Dev"/>
</dbReference>
<dbReference type="PRINTS" id="PR00722">
    <property type="entry name" value="CHYMOTRYPSIN"/>
</dbReference>
<dbReference type="Pfam" id="PF00089">
    <property type="entry name" value="Trypsin"/>
    <property type="match status" value="1"/>
</dbReference>
<dbReference type="SUPFAM" id="SSF49854">
    <property type="entry name" value="Spermadhesin, CUB domain"/>
    <property type="match status" value="1"/>
</dbReference>
<feature type="domain" description="CUB" evidence="6">
    <location>
        <begin position="32"/>
        <end position="150"/>
    </location>
</feature>
<dbReference type="PROSITE" id="PS50240">
    <property type="entry name" value="TRYPSIN_DOM"/>
    <property type="match status" value="1"/>
</dbReference>
<sequence length="406" mass="46000">MRTSDIVSKIVQVCVLSLLIMPHFSWSLFEGCDESYSLDTDENITISSHATLNAKNVSSCRYIIAAPPNYVVKVTCELKFDQLDSTFCRTKRFFVSVDGISSLNHAHNFCNKNETIRIIRRRSVMNRLVMAYVSKRDLEDETFTCTAWRVKSKCECGWSRRARIYNGENAQMHEFPSMIALVAISLNKVFCGGVIISEKYGLTGAHCFNEPEYSNLTNIAAYVGEHDLSTANETIYTESYELEEFMQHEGYSQDSFTQDYDIALIKFKKPIAFNLAVGPACLPFNYNHEAFDTNYVYAIGFGYLEFFSQEQSKILQKVLLQILPADKCKDSEINASKMCTFEQNKDSCVSDSGGPLILFIKGRQHVVGLISYGIGCGTPYPSVNTRVTSYIPWILKNTYDDTICRN</sequence>
<dbReference type="CDD" id="cd00190">
    <property type="entry name" value="Tryp_SPc"/>
    <property type="match status" value="1"/>
</dbReference>
<evidence type="ECO:0000259" key="7">
    <source>
        <dbReference type="PROSITE" id="PS50240"/>
    </source>
</evidence>
<evidence type="ECO:0000256" key="3">
    <source>
        <dbReference type="ARBA" id="ARBA00024195"/>
    </source>
</evidence>
<evidence type="ECO:0000256" key="1">
    <source>
        <dbReference type="ARBA" id="ARBA00023157"/>
    </source>
</evidence>
<reference evidence="8" key="2">
    <citation type="submission" date="2022-10" db="EMBL/GenBank/DDBJ databases">
        <authorList>
            <consortium name="ENA_rothamsted_submissions"/>
            <consortium name="culmorum"/>
            <person name="King R."/>
        </authorList>
    </citation>
    <scope>NUCLEOTIDE SEQUENCE</scope>
</reference>
<feature type="domain" description="Peptidase S1" evidence="7">
    <location>
        <begin position="164"/>
        <end position="399"/>
    </location>
</feature>
<keyword evidence="5" id="KW-0732">Signal</keyword>
<evidence type="ECO:0000256" key="4">
    <source>
        <dbReference type="PROSITE-ProRule" id="PRU00059"/>
    </source>
</evidence>
<keyword evidence="2" id="KW-0325">Glycoprotein</keyword>
<dbReference type="Proteomes" id="UP001153620">
    <property type="component" value="Chromosome 3"/>
</dbReference>
<comment type="similarity">
    <text evidence="3">Belongs to the peptidase S1 family. CLIP subfamily.</text>
</comment>
<dbReference type="SMART" id="SM00020">
    <property type="entry name" value="Tryp_SPc"/>
    <property type="match status" value="1"/>
</dbReference>
<evidence type="ECO:0000256" key="5">
    <source>
        <dbReference type="SAM" id="SignalP"/>
    </source>
</evidence>
<dbReference type="PROSITE" id="PS01180">
    <property type="entry name" value="CUB"/>
    <property type="match status" value="1"/>
</dbReference>
<dbReference type="InterPro" id="IPR000859">
    <property type="entry name" value="CUB_dom"/>
</dbReference>
<dbReference type="FunFam" id="2.40.10.10:FF:000068">
    <property type="entry name" value="transmembrane protease serine 2"/>
    <property type="match status" value="1"/>
</dbReference>
<gene>
    <name evidence="8" type="ORF">CHIRRI_LOCUS11253</name>
</gene>
<comment type="caution">
    <text evidence="4">Lacks conserved residue(s) required for the propagation of feature annotation.</text>
</comment>
<feature type="signal peptide" evidence="5">
    <location>
        <begin position="1"/>
        <end position="27"/>
    </location>
</feature>
<dbReference type="EMBL" id="OU895879">
    <property type="protein sequence ID" value="CAG9808412.1"/>
    <property type="molecule type" value="Genomic_DNA"/>
</dbReference>
<accession>A0A9N9S2W3</accession>
<dbReference type="InterPro" id="IPR035914">
    <property type="entry name" value="Sperma_CUB_dom_sf"/>
</dbReference>
<dbReference type="AlphaFoldDB" id="A0A9N9S2W3"/>
<evidence type="ECO:0000259" key="6">
    <source>
        <dbReference type="PROSITE" id="PS01180"/>
    </source>
</evidence>
<dbReference type="InterPro" id="IPR001314">
    <property type="entry name" value="Peptidase_S1A"/>
</dbReference>
<name>A0A9N9S2W3_9DIPT</name>
<dbReference type="InterPro" id="IPR009003">
    <property type="entry name" value="Peptidase_S1_PA"/>
</dbReference>
<evidence type="ECO:0000313" key="9">
    <source>
        <dbReference type="Proteomes" id="UP001153620"/>
    </source>
</evidence>
<reference evidence="8" key="1">
    <citation type="submission" date="2022-01" db="EMBL/GenBank/DDBJ databases">
        <authorList>
            <person name="King R."/>
        </authorList>
    </citation>
    <scope>NUCLEOTIDE SEQUENCE</scope>
</reference>
<evidence type="ECO:0000256" key="2">
    <source>
        <dbReference type="ARBA" id="ARBA00023180"/>
    </source>
</evidence>
<dbReference type="Gene3D" id="2.60.120.290">
    <property type="entry name" value="Spermadhesin, CUB domain"/>
    <property type="match status" value="1"/>
</dbReference>
<proteinExistence type="inferred from homology"/>
<dbReference type="PANTHER" id="PTHR24256">
    <property type="entry name" value="TRYPTASE-RELATED"/>
    <property type="match status" value="1"/>
</dbReference>
<keyword evidence="1" id="KW-1015">Disulfide bond</keyword>
<organism evidence="8 9">
    <name type="scientific">Chironomus riparius</name>
    <dbReference type="NCBI Taxonomy" id="315576"/>
    <lineage>
        <taxon>Eukaryota</taxon>
        <taxon>Metazoa</taxon>
        <taxon>Ecdysozoa</taxon>
        <taxon>Arthropoda</taxon>
        <taxon>Hexapoda</taxon>
        <taxon>Insecta</taxon>
        <taxon>Pterygota</taxon>
        <taxon>Neoptera</taxon>
        <taxon>Endopterygota</taxon>
        <taxon>Diptera</taxon>
        <taxon>Nematocera</taxon>
        <taxon>Chironomoidea</taxon>
        <taxon>Chironomidae</taxon>
        <taxon>Chironominae</taxon>
        <taxon>Chironomus</taxon>
    </lineage>
</organism>
<dbReference type="InterPro" id="IPR043504">
    <property type="entry name" value="Peptidase_S1_PA_chymotrypsin"/>
</dbReference>